<dbReference type="GO" id="GO:0016811">
    <property type="term" value="F:hydrolase activity, acting on carbon-nitrogen (but not peptide) bonds, in linear amides"/>
    <property type="evidence" value="ECO:0007669"/>
    <property type="project" value="TreeGrafter"/>
</dbReference>
<dbReference type="AlphaFoldDB" id="A0A5Q5BFT1"/>
<dbReference type="GO" id="GO:0009231">
    <property type="term" value="P:riboflavin biosynthetic process"/>
    <property type="evidence" value="ECO:0007669"/>
    <property type="project" value="TreeGrafter"/>
</dbReference>
<evidence type="ECO:0000313" key="6">
    <source>
        <dbReference type="EMBL" id="ABG06982.1"/>
    </source>
</evidence>
<evidence type="ECO:0000256" key="2">
    <source>
        <dbReference type="ARBA" id="ARBA00022723"/>
    </source>
</evidence>
<organism evidence="6">
    <name type="scientific">Mycobacterium sp. (strain MCS)</name>
    <dbReference type="NCBI Taxonomy" id="164756"/>
    <lineage>
        <taxon>Bacteria</taxon>
        <taxon>Bacillati</taxon>
        <taxon>Actinomycetota</taxon>
        <taxon>Actinomycetes</taxon>
        <taxon>Mycobacteriales</taxon>
        <taxon>Mycobacteriaceae</taxon>
        <taxon>Mycobacterium</taxon>
    </lineage>
</organism>
<dbReference type="InterPro" id="IPR003785">
    <property type="entry name" value="Creatininase/forma_Hydrolase"/>
</dbReference>
<comment type="similarity">
    <text evidence="5">Belongs to the creatininase superfamily.</text>
</comment>
<evidence type="ECO:0000256" key="1">
    <source>
        <dbReference type="ARBA" id="ARBA00001947"/>
    </source>
</evidence>
<evidence type="ECO:0000256" key="5">
    <source>
        <dbReference type="ARBA" id="ARBA00024029"/>
    </source>
</evidence>
<dbReference type="Gene3D" id="3.40.50.10310">
    <property type="entry name" value="Creatininase"/>
    <property type="match status" value="1"/>
</dbReference>
<dbReference type="EMBL" id="CP000384">
    <property type="protein sequence ID" value="ABG06982.1"/>
    <property type="molecule type" value="Genomic_DNA"/>
</dbReference>
<dbReference type="KEGG" id="mmc:Mmcs_0866"/>
<evidence type="ECO:0000256" key="3">
    <source>
        <dbReference type="ARBA" id="ARBA00022801"/>
    </source>
</evidence>
<keyword evidence="4" id="KW-0862">Zinc</keyword>
<dbReference type="PANTHER" id="PTHR35005:SF1">
    <property type="entry name" value="2-AMINO-5-FORMYLAMINO-6-RIBOSYLAMINOPYRIMIDIN-4(3H)-ONE 5'-MONOPHOSPHATE DEFORMYLASE"/>
    <property type="match status" value="1"/>
</dbReference>
<sequence>MSAVVWSENASPDLSFTDVSDGREVGLVPVGAVEQHGPQLPVGADTIIATAMCERASELTGAPVLPAITLGVSFGHGTELPGTLSLTPALLAGIVEQYVHWAALSGLRRLLFVNGHMGNTAALNTATDHIRLERRDVRVGAVDWWTCDDQVLTAMMADAADAHANCAETSVLLAMRPDLVHLDRMRDADDEDRTAGLVFRYTATELSRNGVTGKPSLATAELGEQLWKLAAEGIAARVRSGRTEEPPLP</sequence>
<proteinExistence type="inferred from homology"/>
<protein>
    <submittedName>
        <fullName evidence="6">Creatininase</fullName>
    </submittedName>
</protein>
<reference evidence="6" key="1">
    <citation type="submission" date="2006-06" db="EMBL/GenBank/DDBJ databases">
        <title>Complete sequence of chromosome of Mycobacterium sp. MCS.</title>
        <authorList>
            <consortium name="US DOE Joint Genome Institute"/>
            <person name="Copeland A."/>
            <person name="Lucas S."/>
            <person name="Lapidus A."/>
            <person name="Barry K."/>
            <person name="Detter J.C."/>
            <person name="Glavina del Rio T."/>
            <person name="Hammon N."/>
            <person name="Israni S."/>
            <person name="Dalin E."/>
            <person name="Tice H."/>
            <person name="Pitluck S."/>
            <person name="Martinez M."/>
            <person name="Schmutz J."/>
            <person name="Larimer F."/>
            <person name="Land M."/>
            <person name="Hauser L."/>
            <person name="Kyrpides N."/>
            <person name="Kim E."/>
            <person name="Miller C.D."/>
            <person name="Hughes J.E."/>
            <person name="Anderson A.J."/>
            <person name="Sims R.C."/>
            <person name="Richardson P."/>
        </authorList>
    </citation>
    <scope>NUCLEOTIDE SEQUENCE [LARGE SCALE GENOMIC DNA]</scope>
    <source>
        <strain evidence="6">MCS</strain>
    </source>
</reference>
<dbReference type="SUPFAM" id="SSF102215">
    <property type="entry name" value="Creatininase"/>
    <property type="match status" value="1"/>
</dbReference>
<dbReference type="PANTHER" id="PTHR35005">
    <property type="entry name" value="3-DEHYDRO-SCYLLO-INOSOSE HYDROLASE"/>
    <property type="match status" value="1"/>
</dbReference>
<keyword evidence="3" id="KW-0378">Hydrolase</keyword>
<dbReference type="InterPro" id="IPR024087">
    <property type="entry name" value="Creatininase-like_sf"/>
</dbReference>
<dbReference type="Pfam" id="PF02633">
    <property type="entry name" value="Creatininase"/>
    <property type="match status" value="1"/>
</dbReference>
<evidence type="ECO:0000256" key="4">
    <source>
        <dbReference type="ARBA" id="ARBA00022833"/>
    </source>
</evidence>
<keyword evidence="2" id="KW-0479">Metal-binding</keyword>
<gene>
    <name evidence="6" type="ordered locus">Mmcs_0866</name>
</gene>
<accession>A0A5Q5BFT1</accession>
<comment type="cofactor">
    <cofactor evidence="1">
        <name>Zn(2+)</name>
        <dbReference type="ChEBI" id="CHEBI:29105"/>
    </cofactor>
</comment>
<dbReference type="GO" id="GO:0046872">
    <property type="term" value="F:metal ion binding"/>
    <property type="evidence" value="ECO:0007669"/>
    <property type="project" value="UniProtKB-KW"/>
</dbReference>
<name>A0A5Q5BFT1_MYCSS</name>